<keyword evidence="1" id="KW-1133">Transmembrane helix</keyword>
<evidence type="ECO:0000256" key="1">
    <source>
        <dbReference type="SAM" id="Phobius"/>
    </source>
</evidence>
<feature type="domain" description="SigF-like NTF2-like" evidence="2">
    <location>
        <begin position="1"/>
        <end position="121"/>
    </location>
</feature>
<keyword evidence="4" id="KW-1185">Reference proteome</keyword>
<name>A0A6A5YQE1_9PLEO</name>
<feature type="transmembrane region" description="Helical" evidence="1">
    <location>
        <begin position="208"/>
        <end position="229"/>
    </location>
</feature>
<sequence>MDDPTHRIRGVVIDILAAPTPNLHFTALQQYLHPHASLTTPLFSINSSNSSRDDCIIPTMQGFRDIFPDCYTDIIVVGHDHTKEHVLIKMELGMRPYGISDETLKGARLRVPLWVGLHLKSPANERVWTIDRLEFVVPTMELLRANYLGRLADVASYLSWGITRLVVANSQRTFQLGHVSRTMKDTSSFLLWRVYVPTARIIFWRPSWFFYMAIVYLYGVAIRFLWHLFETMQEGAKVLNNWRFPQIVVREVSCDRPHREVVEVREVKDRSPREHIVHLRDIKRDDPRLVEPREVKEKTPRQVRVLVKKLENE</sequence>
<accession>A0A6A5YQE1</accession>
<proteinExistence type="predicted"/>
<keyword evidence="1" id="KW-0472">Membrane</keyword>
<dbReference type="InterPro" id="IPR057514">
    <property type="entry name" value="NTF2_SigF"/>
</dbReference>
<evidence type="ECO:0000313" key="4">
    <source>
        <dbReference type="Proteomes" id="UP000799770"/>
    </source>
</evidence>
<organism evidence="3 4">
    <name type="scientific">Lophiotrema nucula</name>
    <dbReference type="NCBI Taxonomy" id="690887"/>
    <lineage>
        <taxon>Eukaryota</taxon>
        <taxon>Fungi</taxon>
        <taxon>Dikarya</taxon>
        <taxon>Ascomycota</taxon>
        <taxon>Pezizomycotina</taxon>
        <taxon>Dothideomycetes</taxon>
        <taxon>Pleosporomycetidae</taxon>
        <taxon>Pleosporales</taxon>
        <taxon>Lophiotremataceae</taxon>
        <taxon>Lophiotrema</taxon>
    </lineage>
</organism>
<reference evidence="3" key="1">
    <citation type="journal article" date="2020" name="Stud. Mycol.">
        <title>101 Dothideomycetes genomes: a test case for predicting lifestyles and emergence of pathogens.</title>
        <authorList>
            <person name="Haridas S."/>
            <person name="Albert R."/>
            <person name="Binder M."/>
            <person name="Bloem J."/>
            <person name="Labutti K."/>
            <person name="Salamov A."/>
            <person name="Andreopoulos B."/>
            <person name="Baker S."/>
            <person name="Barry K."/>
            <person name="Bills G."/>
            <person name="Bluhm B."/>
            <person name="Cannon C."/>
            <person name="Castanera R."/>
            <person name="Culley D."/>
            <person name="Daum C."/>
            <person name="Ezra D."/>
            <person name="Gonzalez J."/>
            <person name="Henrissat B."/>
            <person name="Kuo A."/>
            <person name="Liang C."/>
            <person name="Lipzen A."/>
            <person name="Lutzoni F."/>
            <person name="Magnuson J."/>
            <person name="Mondo S."/>
            <person name="Nolan M."/>
            <person name="Ohm R."/>
            <person name="Pangilinan J."/>
            <person name="Park H.-J."/>
            <person name="Ramirez L."/>
            <person name="Alfaro M."/>
            <person name="Sun H."/>
            <person name="Tritt A."/>
            <person name="Yoshinaga Y."/>
            <person name="Zwiers L.-H."/>
            <person name="Turgeon B."/>
            <person name="Goodwin S."/>
            <person name="Spatafora J."/>
            <person name="Crous P."/>
            <person name="Grigoriev I."/>
        </authorList>
    </citation>
    <scope>NUCLEOTIDE SEQUENCE</scope>
    <source>
        <strain evidence="3">CBS 627.86</strain>
    </source>
</reference>
<keyword evidence="1" id="KW-0812">Transmembrane</keyword>
<evidence type="ECO:0000313" key="3">
    <source>
        <dbReference type="EMBL" id="KAF2109220.1"/>
    </source>
</evidence>
<evidence type="ECO:0000259" key="2">
    <source>
        <dbReference type="Pfam" id="PF24840"/>
    </source>
</evidence>
<dbReference type="Proteomes" id="UP000799770">
    <property type="component" value="Unassembled WGS sequence"/>
</dbReference>
<dbReference type="EMBL" id="ML977343">
    <property type="protein sequence ID" value="KAF2109220.1"/>
    <property type="molecule type" value="Genomic_DNA"/>
</dbReference>
<protein>
    <recommendedName>
        <fullName evidence="2">SigF-like NTF2-like domain-containing protein</fullName>
    </recommendedName>
</protein>
<gene>
    <name evidence="3" type="ORF">BDV96DRAFT_652074</name>
</gene>
<dbReference type="AlphaFoldDB" id="A0A6A5YQE1"/>
<dbReference type="Pfam" id="PF24840">
    <property type="entry name" value="NTF2_SigF"/>
    <property type="match status" value="1"/>
</dbReference>